<name>A0ABV0JWR0_9CYAN</name>
<keyword evidence="2" id="KW-1185">Reference proteome</keyword>
<sequence length="62" mass="6959">MKYKQALSNSPSDFKRLYGVTPETCEENGASSAGCQAWQPWQLFQANNTRPNIADIRVLARV</sequence>
<dbReference type="Proteomes" id="UP001442494">
    <property type="component" value="Unassembled WGS sequence"/>
</dbReference>
<reference evidence="1 2" key="1">
    <citation type="submission" date="2022-04" db="EMBL/GenBank/DDBJ databases">
        <title>Positive selection, recombination, and allopatry shape intraspecific diversity of widespread and dominant cyanobacteria.</title>
        <authorList>
            <person name="Wei J."/>
            <person name="Shu W."/>
            <person name="Hu C."/>
        </authorList>
    </citation>
    <scope>NUCLEOTIDE SEQUENCE [LARGE SCALE GENOMIC DNA]</scope>
    <source>
        <strain evidence="1 2">GB2-A5</strain>
    </source>
</reference>
<evidence type="ECO:0000313" key="1">
    <source>
        <dbReference type="EMBL" id="MEP0867872.1"/>
    </source>
</evidence>
<dbReference type="EMBL" id="JAMPKK010000092">
    <property type="protein sequence ID" value="MEP0867872.1"/>
    <property type="molecule type" value="Genomic_DNA"/>
</dbReference>
<organism evidence="1 2">
    <name type="scientific">Funiculus sociatus GB2-A5</name>
    <dbReference type="NCBI Taxonomy" id="2933946"/>
    <lineage>
        <taxon>Bacteria</taxon>
        <taxon>Bacillati</taxon>
        <taxon>Cyanobacteriota</taxon>
        <taxon>Cyanophyceae</taxon>
        <taxon>Coleofasciculales</taxon>
        <taxon>Coleofasciculaceae</taxon>
        <taxon>Funiculus</taxon>
    </lineage>
</organism>
<evidence type="ECO:0000313" key="2">
    <source>
        <dbReference type="Proteomes" id="UP001442494"/>
    </source>
</evidence>
<accession>A0ABV0JWR0</accession>
<comment type="caution">
    <text evidence="1">The sequence shown here is derived from an EMBL/GenBank/DDBJ whole genome shotgun (WGS) entry which is preliminary data.</text>
</comment>
<gene>
    <name evidence="1" type="ORF">NDI37_25865</name>
</gene>
<proteinExistence type="predicted"/>
<dbReference type="RefSeq" id="WP_199294788.1">
    <property type="nucleotide sequence ID" value="NZ_JAMPKK010000092.1"/>
</dbReference>
<protein>
    <submittedName>
        <fullName evidence="1">Uncharacterized protein</fullName>
    </submittedName>
</protein>